<keyword evidence="3" id="KW-1185">Reference proteome</keyword>
<dbReference type="RefSeq" id="WP_059055495.1">
    <property type="nucleotide sequence ID" value="NZ_LOJF01000011.1"/>
</dbReference>
<protein>
    <submittedName>
        <fullName evidence="2">Uncharacterized protein</fullName>
    </submittedName>
</protein>
<feature type="transmembrane region" description="Helical" evidence="1">
    <location>
        <begin position="104"/>
        <end position="126"/>
    </location>
</feature>
<name>A0A100YUA9_TRASO</name>
<keyword evidence="1" id="KW-1133">Transmembrane helix</keyword>
<proteinExistence type="predicted"/>
<organism evidence="2 3">
    <name type="scientific">Tractidigestivibacter scatoligenes</name>
    <name type="common">Olsenella scatoligenes</name>
    <dbReference type="NCBI Taxonomy" id="1299998"/>
    <lineage>
        <taxon>Bacteria</taxon>
        <taxon>Bacillati</taxon>
        <taxon>Actinomycetota</taxon>
        <taxon>Coriobacteriia</taxon>
        <taxon>Coriobacteriales</taxon>
        <taxon>Atopobiaceae</taxon>
        <taxon>Tractidigestivibacter</taxon>
    </lineage>
</organism>
<comment type="caution">
    <text evidence="2">The sequence shown here is derived from an EMBL/GenBank/DDBJ whole genome shotgun (WGS) entry which is preliminary data.</text>
</comment>
<accession>A0A100YUA9</accession>
<feature type="transmembrane region" description="Helical" evidence="1">
    <location>
        <begin position="36"/>
        <end position="54"/>
    </location>
</feature>
<reference evidence="2 3" key="1">
    <citation type="submission" date="2015-12" db="EMBL/GenBank/DDBJ databases">
        <title>Draft Genome Sequence of Olsenella scatoligenes SK9K4T; a Producer of 3-Methylindole- (skatole) and 4-Methylphenol- (p-cresol) Isolated from Pig Feces.</title>
        <authorList>
            <person name="Li X."/>
            <person name="Borg B."/>
            <person name="Canibe N."/>
        </authorList>
    </citation>
    <scope>NUCLEOTIDE SEQUENCE [LARGE SCALE GENOMIC DNA]</scope>
    <source>
        <strain evidence="2 3">SK9K4</strain>
    </source>
</reference>
<dbReference type="Proteomes" id="UP000054078">
    <property type="component" value="Unassembled WGS sequence"/>
</dbReference>
<keyword evidence="1" id="KW-0472">Membrane</keyword>
<dbReference type="EMBL" id="LOJF01000011">
    <property type="protein sequence ID" value="KUH57813.1"/>
    <property type="molecule type" value="Genomic_DNA"/>
</dbReference>
<dbReference type="STRING" id="1299998.AUL39_08965"/>
<evidence type="ECO:0000313" key="3">
    <source>
        <dbReference type="Proteomes" id="UP000054078"/>
    </source>
</evidence>
<sequence length="132" mass="14426">MCEWNIRTLVNDIVLALVINTSATLLAGAPLAWATWYPYTCVAFTTNVVAQLLVPTVSISHSLTRGLDGKGARPYVAIFVENLIFVTIISLTEAVTQVGPAQMLAAWSQTYLQLVLIGYVTSVILFKIPSRR</sequence>
<feature type="transmembrane region" description="Helical" evidence="1">
    <location>
        <begin position="12"/>
        <end position="30"/>
    </location>
</feature>
<evidence type="ECO:0000313" key="2">
    <source>
        <dbReference type="EMBL" id="KUH57813.1"/>
    </source>
</evidence>
<dbReference type="AlphaFoldDB" id="A0A100YUA9"/>
<feature type="transmembrane region" description="Helical" evidence="1">
    <location>
        <begin position="75"/>
        <end position="92"/>
    </location>
</feature>
<keyword evidence="1" id="KW-0812">Transmembrane</keyword>
<gene>
    <name evidence="2" type="ORF">AUL39_08965</name>
</gene>
<dbReference type="OrthoDB" id="3191687at2"/>
<evidence type="ECO:0000256" key="1">
    <source>
        <dbReference type="SAM" id="Phobius"/>
    </source>
</evidence>